<sequence length="41" mass="4767">MKRKRLFCKMILLCLCYYQRPAPFFPIMTSGFRHSAGAGII</sequence>
<name>I2CB14_BACAY</name>
<dbReference type="AlphaFoldDB" id="I2CB14"/>
<evidence type="ECO:0000313" key="2">
    <source>
        <dbReference type="Proteomes" id="UP000002878"/>
    </source>
</evidence>
<gene>
    <name evidence="1" type="ORF">MUS_3988</name>
</gene>
<reference evidence="1 2" key="1">
    <citation type="journal article" date="2012" name="J. Biotechnol.">
        <title>Genome sequence of the plant growth promoting strain Bacillus amyloliquefaciens subsp. plantarum B9601-Y2 and expression of mersacidin and other secondary metabolites.</title>
        <authorList>
            <person name="He P."/>
            <person name="Hao K."/>
            <person name="Blom J."/>
            <person name="Ruckert C."/>
            <person name="Vater J."/>
            <person name="Mao Z."/>
            <person name="Wu Y."/>
            <person name="Hou M."/>
            <person name="He P."/>
            <person name="He Y."/>
            <person name="Borriss R."/>
        </authorList>
    </citation>
    <scope>NUCLEOTIDE SEQUENCE [LARGE SCALE GENOMIC DNA]</scope>
    <source>
        <strain evidence="1">Y2</strain>
    </source>
</reference>
<protein>
    <submittedName>
        <fullName evidence="1">Uncharacterized protein</fullName>
    </submittedName>
</protein>
<dbReference type="KEGG" id="bqy:MUS_3988"/>
<proteinExistence type="predicted"/>
<dbReference type="Proteomes" id="UP000002878">
    <property type="component" value="Chromosome"/>
</dbReference>
<dbReference type="PATRIC" id="fig|1126211.3.peg.3796"/>
<evidence type="ECO:0000313" key="1">
    <source>
        <dbReference type="EMBL" id="AFJ63838.1"/>
    </source>
</evidence>
<dbReference type="EMBL" id="CP003332">
    <property type="protein sequence ID" value="AFJ63838.1"/>
    <property type="molecule type" value="Genomic_DNA"/>
</dbReference>
<accession>I2CB14</accession>
<organism evidence="1 2">
    <name type="scientific">Bacillus amyloliquefaciens (strain Y2)</name>
    <name type="common">Bacillus amyloliquefaciens subsp. plantarum (strain B9601-Y2)</name>
    <dbReference type="NCBI Taxonomy" id="1155777"/>
    <lineage>
        <taxon>Bacteria</taxon>
        <taxon>Bacillati</taxon>
        <taxon>Bacillota</taxon>
        <taxon>Bacilli</taxon>
        <taxon>Bacillales</taxon>
        <taxon>Bacillaceae</taxon>
        <taxon>Bacillus</taxon>
        <taxon>Bacillus amyloliquefaciens group</taxon>
    </lineage>
</organism>
<dbReference type="HOGENOM" id="CLU_218968_0_0_9"/>